<feature type="compositionally biased region" description="Low complexity" evidence="1">
    <location>
        <begin position="736"/>
        <end position="754"/>
    </location>
</feature>
<feature type="compositionally biased region" description="Basic and acidic residues" evidence="1">
    <location>
        <begin position="986"/>
        <end position="997"/>
    </location>
</feature>
<evidence type="ECO:0000313" key="3">
    <source>
        <dbReference type="EMBL" id="CEL68794.1"/>
    </source>
</evidence>
<feature type="region of interest" description="Disordered" evidence="1">
    <location>
        <begin position="627"/>
        <end position="711"/>
    </location>
</feature>
<feature type="region of interest" description="Disordered" evidence="1">
    <location>
        <begin position="813"/>
        <end position="931"/>
    </location>
</feature>
<feature type="region of interest" description="Disordered" evidence="1">
    <location>
        <begin position="1"/>
        <end position="72"/>
    </location>
</feature>
<feature type="compositionally biased region" description="Low complexity" evidence="1">
    <location>
        <begin position="1288"/>
        <end position="1314"/>
    </location>
</feature>
<feature type="region of interest" description="Disordered" evidence="1">
    <location>
        <begin position="93"/>
        <end position="179"/>
    </location>
</feature>
<dbReference type="OrthoDB" id="331284at2759"/>
<feature type="region of interest" description="Disordered" evidence="1">
    <location>
        <begin position="1384"/>
        <end position="1409"/>
    </location>
</feature>
<feature type="region of interest" description="Disordered" evidence="1">
    <location>
        <begin position="1288"/>
        <end position="1333"/>
    </location>
</feature>
<feature type="region of interest" description="Disordered" evidence="1">
    <location>
        <begin position="1984"/>
        <end position="2079"/>
    </location>
</feature>
<feature type="compositionally biased region" description="Gly residues" evidence="1">
    <location>
        <begin position="2018"/>
        <end position="2035"/>
    </location>
</feature>
<evidence type="ECO:0000313" key="4">
    <source>
        <dbReference type="Proteomes" id="UP000007494"/>
    </source>
</evidence>
<feature type="compositionally biased region" description="Low complexity" evidence="1">
    <location>
        <begin position="350"/>
        <end position="360"/>
    </location>
</feature>
<feature type="region of interest" description="Disordered" evidence="1">
    <location>
        <begin position="292"/>
        <end position="319"/>
    </location>
</feature>
<dbReference type="InParanoid" id="F0VLG7"/>
<feature type="region of interest" description="Disordered" evidence="1">
    <location>
        <begin position="338"/>
        <end position="379"/>
    </location>
</feature>
<feature type="region of interest" description="Disordered" evidence="1">
    <location>
        <begin position="982"/>
        <end position="1007"/>
    </location>
</feature>
<feature type="compositionally biased region" description="Low complexity" evidence="1">
    <location>
        <begin position="1153"/>
        <end position="1170"/>
    </location>
</feature>
<feature type="compositionally biased region" description="Low complexity" evidence="1">
    <location>
        <begin position="306"/>
        <end position="319"/>
    </location>
</feature>
<dbReference type="Proteomes" id="UP000007494">
    <property type="component" value="Chromosome X"/>
</dbReference>
<reference evidence="2" key="2">
    <citation type="submission" date="2011-03" db="EMBL/GenBank/DDBJ databases">
        <title>Comparative genomics and transcriptomics of Neospora caninum and Toxoplasma gondii.</title>
        <authorList>
            <person name="Reid A.J."/>
            <person name="Sohal A."/>
            <person name="Harris D."/>
            <person name="Quail M."/>
            <person name="Sanders M."/>
            <person name="Berriman M."/>
            <person name="Wastling J.M."/>
            <person name="Pain A."/>
        </authorList>
    </citation>
    <scope>NUCLEOTIDE SEQUENCE</scope>
    <source>
        <strain evidence="2">Liverpool</strain>
    </source>
</reference>
<evidence type="ECO:0000256" key="1">
    <source>
        <dbReference type="SAM" id="MobiDB-lite"/>
    </source>
</evidence>
<feature type="compositionally biased region" description="Polar residues" evidence="1">
    <location>
        <begin position="2040"/>
        <end position="2067"/>
    </location>
</feature>
<feature type="region of interest" description="Disordered" evidence="1">
    <location>
        <begin position="538"/>
        <end position="557"/>
    </location>
</feature>
<gene>
    <name evidence="3" type="ORF">BN1204_045280</name>
    <name evidence="2" type="ORF">NCLIV_045280</name>
</gene>
<dbReference type="OMA" id="EMRWLQG"/>
<reference evidence="4" key="3">
    <citation type="journal article" date="2012" name="PLoS Pathog.">
        <title>Comparative genomics of the apicomplexan parasites Toxoplasma gondii and Neospora caninum: Coccidia differing in host range and transmission strategy.</title>
        <authorList>
            <person name="Reid A.J."/>
            <person name="Vermont S.J."/>
            <person name="Cotton J.A."/>
            <person name="Harris D."/>
            <person name="Hill-Cawthorne G.A."/>
            <person name="Konen-Waisman S."/>
            <person name="Latham S.M."/>
            <person name="Mourier T."/>
            <person name="Norton R."/>
            <person name="Quail M.A."/>
            <person name="Sanders M."/>
            <person name="Shanmugam D."/>
            <person name="Sohal A."/>
            <person name="Wasmuth J.D."/>
            <person name="Brunk B."/>
            <person name="Grigg M.E."/>
            <person name="Howard J.C."/>
            <person name="Parkinson J."/>
            <person name="Roos D.S."/>
            <person name="Trees A.J."/>
            <person name="Berriman M."/>
            <person name="Pain A."/>
            <person name="Wastling J.M."/>
        </authorList>
    </citation>
    <scope>NUCLEOTIDE SEQUENCE [LARGE SCALE GENOMIC DNA]</scope>
    <source>
        <strain evidence="4">Liverpool</strain>
    </source>
</reference>
<feature type="compositionally biased region" description="Gly residues" evidence="1">
    <location>
        <begin position="1528"/>
        <end position="1538"/>
    </location>
</feature>
<dbReference type="EMBL" id="FR823391">
    <property type="protein sequence ID" value="CBZ54095.1"/>
    <property type="molecule type" value="Genomic_DNA"/>
</dbReference>
<dbReference type="RefSeq" id="XP_003884126.1">
    <property type="nucleotide sequence ID" value="XM_003884077.1"/>
</dbReference>
<dbReference type="VEuPathDB" id="ToxoDB:NCLIV_045280"/>
<accession>F0VLG7</accession>
<feature type="compositionally biased region" description="Low complexity" evidence="1">
    <location>
        <begin position="627"/>
        <end position="636"/>
    </location>
</feature>
<feature type="region of interest" description="Disordered" evidence="1">
    <location>
        <begin position="734"/>
        <end position="782"/>
    </location>
</feature>
<dbReference type="GeneID" id="13442075"/>
<keyword evidence="4" id="KW-1185">Reference proteome</keyword>
<sequence length="2133" mass="216523">MADVAAMPEAKCEMPAAQSPSSGVSDLLCSPPQLKSPSPRQLSSRFATTNIAHMSSPNRSRELVQGAAADHAPVGSSPCFSLRFEAAHMGNESQATLHGCRKNSSEFDIRRRPRAQQVRDRMQQRKQRQRGAEDKGASAGPGNSGFPTGGMLSAPAPQFLAVPGVNTPSRGASPKRAGACMPPRFREEEMSAGFYSFLAPSSPSDYEVEVARSASSSPARARLVGLPNEMVPPGLRTPPSFAEGNPVSHSSRTSPGDEAAAGAFPQNFQAFGRPYNCGMRQGGAVPGAPVFGGSPPGRAPQVVSHGASPSRAAPARNAGSAVPVTPVLRGLVTPPSFSPSTMYNRRTESAARAAGAAPSETPDKRREMGSGLGLQAGPETAPRLVFPDLQELYSALGLPCPLPERNTLETSTGSPAFRSTSFLSPNAAAPHAPTRSALHATVSAAGLGALFPGVHDPSHGAGPRDGSAGEREDGAATFLAALTEIGSDANGMRKGKHARAAALELFLRAAAAVATGKGGPEGDKVDGRDNARIPEGAYAQSPHLPTHGYVPRGPVGPTRPPRWWTAVEKPDGRTFQSQFQGGRAVAARGASSSRAPLFAEKRMNACVGSPARPRVCVNAVPSAPNGTEGFEAAGRGAAEEDPSKTAFGDTLRKGRQKSRDSSMLPSSEARDVASGPTGAHGRRAKGSSTICGRAANTPDVRRSGSRASMVSPDFVFSGGAARSMARVGSNSLFSNTSERSIASPSSSLASPTSRPGGAWAVCNGSSPGAKSTWSTSSDAGNTGCSISQSSWGSIASNAPSMSASIPAVGLPVGGSSPWSPASSRGGAEPQSTAPPLSAGLRRPSENAPQAGAFAPRPRKGLRLGDAAAAGSRPCAKTRSASSGTVPGGGGPKRSVSRLPRSKKAASVLPRRGHANESHGEKVEDGKCEASTGRERRSASCDADLLCLHAAANSARAARALGTGLLRPDGEAEGPVQGISSYHRARKNADHSVRKGKQEPVASSTTKKSSGQLKCVDVFPPPPAAAADAQAGPPLFQRPWGGTCFGDVISTLAQKGESGPRSGPTSLNSEIVNVTGGKSLTPGVPLMGQGVTGFRSSKDSSVGSLQQLMSPNEPGRSAGTVGGSDRGPPGEGAAGGSTQCQYTLPEITPAGSLPNAAAGTADGPPAGAAPGEQNDRGFLSGMESLPTLPALSLWGGNHGTDEAACRREEPRSQGVAGDAAAPGEFRGSGAAMLTGQGSAAPVPSVEWLVQQRKNQDSLLEQCRKHLQNPPQLWEGNLVAAAGFAGSSSLFSQSAGAPRQEASRVSSTSGSAGVSSPRPAQHASSRSADEGVQSAALRDTVHQTEFYNLMIKVANELALVSSQGSGVGAGARADASSTLLFAQGEAAAPGPHEAKAGAGPRPAPGFGPKPDDPLLERSAELPDYFLSVNRFGAGSLSDSGKPGAPTPFDSQNSLFFYGNKRANDPFAIHLGAPGLVGAPSLRMGADAAVSPNSRRSALEGSAGLSGVSDVRAGVDGHLETLSEEDPSQGLSGGVADGSGLPGSTRESVVAACFSAQRTRADARRGLSGADAAGALGEGDMDHLRGLVERWVGISDANGKQGTDAAAQSALRECTGASNLSFSGDVEYLCREGVLHSQQNAGVGLRECVNKDPFESETGFGAFSSGPGRYQPFLQAPQPGGVEVETAACSVPGQPRGPAGLQPATGEPTQRGVGFGSGAGNGAAPARVDQSLFSELNRCPDDIRELLLGHLAAAKAATSARDAGDGTPALVRASISLPYNLEKAQGGGCALPSWLMPPQVSEVSALTGLPPHVLQCFMAGAPTVGDVATPHGVESTEVPGQLPSSVSLPELFSAGSVSGPQAEALHAVVAKTKEMRWLQGLETFLEHQAKKGGGSAPEAMVAAFAAAGAVVGPLRGGPGSESGLQVRAAESEAAPARGGGRMGRVATVPADLDTCAASGASKGPGLNEDFSSMTNTLSWLRAGLGGANSDAGTGRRGTFSAATGKKNGAGEQSRPNKAGDDGAGGRPNPGEAGSGDGRAGISRCSSPKPNTSGNFQGAANNGPNAQPGSQSRRKAPRPSKRQRVLIRALAYVKQRLRVLEGEMAPLLTQTGLASVVQDQASAPASAAPVPNWGPNR</sequence>
<feature type="region of interest" description="Disordered" evidence="1">
    <location>
        <begin position="1914"/>
        <end position="1941"/>
    </location>
</feature>
<feature type="region of interest" description="Disordered" evidence="1">
    <location>
        <begin position="1092"/>
        <end position="1227"/>
    </location>
</feature>
<proteinExistence type="predicted"/>
<feature type="compositionally biased region" description="Polar residues" evidence="1">
    <location>
        <begin position="763"/>
        <end position="782"/>
    </location>
</feature>
<name>F0VLG7_NEOCL</name>
<feature type="compositionally biased region" description="Polar residues" evidence="1">
    <location>
        <begin position="1098"/>
        <end position="1109"/>
    </location>
</feature>
<feature type="compositionally biased region" description="Gly residues" evidence="1">
    <location>
        <begin position="1119"/>
        <end position="1134"/>
    </location>
</feature>
<feature type="compositionally biased region" description="Basic residues" evidence="1">
    <location>
        <begin position="2068"/>
        <end position="2079"/>
    </location>
</feature>
<protein>
    <submittedName>
        <fullName evidence="2">Uncharacterized protein</fullName>
    </submittedName>
</protein>
<reference evidence="2" key="1">
    <citation type="submission" date="2011-02" db="EMBL/GenBank/DDBJ databases">
        <authorList>
            <person name="Aslett M."/>
        </authorList>
    </citation>
    <scope>NUCLEOTIDE SEQUENCE</scope>
    <source>
        <strain evidence="2">Liverpool</strain>
    </source>
</reference>
<feature type="compositionally biased region" description="Basic and acidic residues" evidence="1">
    <location>
        <begin position="913"/>
        <end position="931"/>
    </location>
</feature>
<dbReference type="EMBL" id="LN714485">
    <property type="protein sequence ID" value="CEL68794.1"/>
    <property type="molecule type" value="Genomic_DNA"/>
</dbReference>
<organism evidence="2 4">
    <name type="scientific">Neospora caninum (strain Liverpool)</name>
    <dbReference type="NCBI Taxonomy" id="572307"/>
    <lineage>
        <taxon>Eukaryota</taxon>
        <taxon>Sar</taxon>
        <taxon>Alveolata</taxon>
        <taxon>Apicomplexa</taxon>
        <taxon>Conoidasida</taxon>
        <taxon>Coccidia</taxon>
        <taxon>Eucoccidiorida</taxon>
        <taxon>Eimeriorina</taxon>
        <taxon>Sarcocystidae</taxon>
        <taxon>Neospora</taxon>
    </lineage>
</organism>
<feature type="compositionally biased region" description="Basic and acidic residues" evidence="1">
    <location>
        <begin position="1198"/>
        <end position="1210"/>
    </location>
</feature>
<feature type="region of interest" description="Disordered" evidence="1">
    <location>
        <begin position="227"/>
        <end position="261"/>
    </location>
</feature>
<evidence type="ECO:0000313" key="2">
    <source>
        <dbReference type="EMBL" id="CBZ54095.1"/>
    </source>
</evidence>
<feature type="region of interest" description="Disordered" evidence="1">
    <location>
        <begin position="1519"/>
        <end position="1540"/>
    </location>
</feature>
<feature type="compositionally biased region" description="Polar residues" evidence="1">
    <location>
        <begin position="33"/>
        <end position="58"/>
    </location>
</feature>
<dbReference type="eggNOG" id="ENOG502QZWR">
    <property type="taxonomic scope" value="Eukaryota"/>
</dbReference>
<reference evidence="3" key="4">
    <citation type="journal article" date="2015" name="PLoS ONE">
        <title>Comprehensive Evaluation of Toxoplasma gondii VEG and Neospora caninum LIV Genomes with Tachyzoite Stage Transcriptome and Proteome Defines Novel Transcript Features.</title>
        <authorList>
            <person name="Ramaprasad A."/>
            <person name="Mourier T."/>
            <person name="Naeem R."/>
            <person name="Malas T.B."/>
            <person name="Moussa E."/>
            <person name="Panigrahi A."/>
            <person name="Vermont S.J."/>
            <person name="Otto T.D."/>
            <person name="Wastling J."/>
            <person name="Pain A."/>
        </authorList>
    </citation>
    <scope>NUCLEOTIDE SEQUENCE</scope>
    <source>
        <strain evidence="3">Liverpool</strain>
    </source>
</reference>